<keyword evidence="2" id="KW-1185">Reference proteome</keyword>
<comment type="caution">
    <text evidence="1">The sequence shown here is derived from an EMBL/GenBank/DDBJ whole genome shotgun (WGS) entry which is preliminary data.</text>
</comment>
<reference evidence="1 2" key="1">
    <citation type="journal article" date="2012" name="Eukaryot. Cell">
        <title>Genome sequence of the fungus Glarea lozoyensis: the first genome sequence of a species from the Helotiaceae family.</title>
        <authorList>
            <person name="Youssar L."/>
            <person name="Gruening B.A."/>
            <person name="Erxleben A."/>
            <person name="Guenther S."/>
            <person name="Huettel W."/>
        </authorList>
    </citation>
    <scope>NUCLEOTIDE SEQUENCE [LARGE SCALE GENOMIC DNA]</scope>
    <source>
        <strain evidence="2">ATCC 74030 / MF5533</strain>
    </source>
</reference>
<sequence>MIETVPPESVLSDVIAPYEVKPSGIQLTLLAGGSQIKFSGDIRVRTTSRTVSSVSITYKDRNGGTGGTITTTLAGTANGFDDSFAFYSFNKTFPATSSISSFTVSVAESGGLTTTFSNNGAGFPVQDSVIVLLPQSCSTNRNLQITAAVRTGTPAPTLTLTQKIPRAGGIPVPALSTSTATMTKGVTLKYFEFFGQYFFLEYCFKFEYHEVLQHVNYLECYYSIDEYSEHEFYHLDLYNEQFEHKL</sequence>
<gene>
    <name evidence="1" type="ORF">M7I_7647</name>
</gene>
<protein>
    <submittedName>
        <fullName evidence="1">Uncharacterized protein</fullName>
    </submittedName>
</protein>
<proteinExistence type="predicted"/>
<dbReference type="Proteomes" id="UP000005446">
    <property type="component" value="Unassembled WGS sequence"/>
</dbReference>
<accession>H0EXV7</accession>
<dbReference type="InParanoid" id="H0EXV7"/>
<organism evidence="1 2">
    <name type="scientific">Glarea lozoyensis (strain ATCC 74030 / MF5533)</name>
    <dbReference type="NCBI Taxonomy" id="1104152"/>
    <lineage>
        <taxon>Eukaryota</taxon>
        <taxon>Fungi</taxon>
        <taxon>Dikarya</taxon>
        <taxon>Ascomycota</taxon>
        <taxon>Pezizomycotina</taxon>
        <taxon>Leotiomycetes</taxon>
        <taxon>Helotiales</taxon>
        <taxon>Helotiaceae</taxon>
        <taxon>Glarea</taxon>
    </lineage>
</organism>
<evidence type="ECO:0000313" key="1">
    <source>
        <dbReference type="EMBL" id="EHK96667.1"/>
    </source>
</evidence>
<evidence type="ECO:0000313" key="2">
    <source>
        <dbReference type="Proteomes" id="UP000005446"/>
    </source>
</evidence>
<dbReference type="HOGENOM" id="CLU_1129147_0_0_1"/>
<name>H0EXV7_GLAL7</name>
<dbReference type="EMBL" id="AGUE01000230">
    <property type="protein sequence ID" value="EHK96667.1"/>
    <property type="molecule type" value="Genomic_DNA"/>
</dbReference>
<dbReference type="OrthoDB" id="5985073at2759"/>
<dbReference type="AlphaFoldDB" id="H0EXV7"/>